<organism evidence="1">
    <name type="scientific">Arundo donax</name>
    <name type="common">Giant reed</name>
    <name type="synonym">Donax arundinaceus</name>
    <dbReference type="NCBI Taxonomy" id="35708"/>
    <lineage>
        <taxon>Eukaryota</taxon>
        <taxon>Viridiplantae</taxon>
        <taxon>Streptophyta</taxon>
        <taxon>Embryophyta</taxon>
        <taxon>Tracheophyta</taxon>
        <taxon>Spermatophyta</taxon>
        <taxon>Magnoliopsida</taxon>
        <taxon>Liliopsida</taxon>
        <taxon>Poales</taxon>
        <taxon>Poaceae</taxon>
        <taxon>PACMAD clade</taxon>
        <taxon>Arundinoideae</taxon>
        <taxon>Arundineae</taxon>
        <taxon>Arundo</taxon>
    </lineage>
</organism>
<dbReference type="EMBL" id="GBRH01269568">
    <property type="protein sequence ID" value="JAD28327.1"/>
    <property type="molecule type" value="Transcribed_RNA"/>
</dbReference>
<protein>
    <submittedName>
        <fullName evidence="1">Uncharacterized protein</fullName>
    </submittedName>
</protein>
<proteinExistence type="predicted"/>
<evidence type="ECO:0000313" key="1">
    <source>
        <dbReference type="EMBL" id="JAD28327.1"/>
    </source>
</evidence>
<reference evidence="1" key="2">
    <citation type="journal article" date="2015" name="Data Brief">
        <title>Shoot transcriptome of the giant reed, Arundo donax.</title>
        <authorList>
            <person name="Barrero R.A."/>
            <person name="Guerrero F.D."/>
            <person name="Moolhuijzen P."/>
            <person name="Goolsby J.A."/>
            <person name="Tidwell J."/>
            <person name="Bellgard S.E."/>
            <person name="Bellgard M.I."/>
        </authorList>
    </citation>
    <scope>NUCLEOTIDE SEQUENCE</scope>
    <source>
        <tissue evidence="1">Shoot tissue taken approximately 20 cm above the soil surface</tissue>
    </source>
</reference>
<sequence>MHQVNQAQYNHI</sequence>
<name>A0A0A8Z0C9_ARUDO</name>
<accession>A0A0A8Z0C9</accession>
<reference evidence="1" key="1">
    <citation type="submission" date="2014-09" db="EMBL/GenBank/DDBJ databases">
        <authorList>
            <person name="Magalhaes I.L.F."/>
            <person name="Oliveira U."/>
            <person name="Santos F.R."/>
            <person name="Vidigal T.H.D.A."/>
            <person name="Brescovit A.D."/>
            <person name="Santos A.J."/>
        </authorList>
    </citation>
    <scope>NUCLEOTIDE SEQUENCE</scope>
    <source>
        <tissue evidence="1">Shoot tissue taken approximately 20 cm above the soil surface</tissue>
    </source>
</reference>